<feature type="region of interest" description="Disordered" evidence="1">
    <location>
        <begin position="1"/>
        <end position="26"/>
    </location>
</feature>
<dbReference type="Proteomes" id="UP000254088">
    <property type="component" value="Unassembled WGS sequence"/>
</dbReference>
<dbReference type="AlphaFoldDB" id="A0A377BYM9"/>
<evidence type="ECO:0000313" key="3">
    <source>
        <dbReference type="Proteomes" id="UP000254088"/>
    </source>
</evidence>
<protein>
    <submittedName>
        <fullName evidence="2">Glycerol-3-phosphate ABC transporter, substrate-binding protein</fullName>
    </submittedName>
</protein>
<organism evidence="2 3">
    <name type="scientific">Escherichia coli</name>
    <dbReference type="NCBI Taxonomy" id="562"/>
    <lineage>
        <taxon>Bacteria</taxon>
        <taxon>Pseudomonadati</taxon>
        <taxon>Pseudomonadota</taxon>
        <taxon>Gammaproteobacteria</taxon>
        <taxon>Enterobacterales</taxon>
        <taxon>Enterobacteriaceae</taxon>
        <taxon>Escherichia</taxon>
    </lineage>
</organism>
<name>A0A377BYM9_ECOLX</name>
<dbReference type="Gene3D" id="3.40.190.10">
    <property type="entry name" value="Periplasmic binding protein-like II"/>
    <property type="match status" value="2"/>
</dbReference>
<evidence type="ECO:0000313" key="2">
    <source>
        <dbReference type="EMBL" id="STL77650.1"/>
    </source>
</evidence>
<accession>A0A377BYM9</accession>
<reference evidence="2 3" key="1">
    <citation type="submission" date="2018-06" db="EMBL/GenBank/DDBJ databases">
        <authorList>
            <consortium name="Pathogen Informatics"/>
            <person name="Doyle S."/>
        </authorList>
    </citation>
    <scope>NUCLEOTIDE SEQUENCE [LARGE SCALE GENOMIC DNA]</scope>
    <source>
        <strain evidence="2 3">NCTC10429</strain>
    </source>
</reference>
<sequence length="76" mass="8620">MRKNPGADTATRQMLNKPPLPFTKGLRLGNMPQIRVIVDEELESVWTGKKTPQQALDTAVERGNQLLRRFEKSTKS</sequence>
<dbReference type="SUPFAM" id="SSF53850">
    <property type="entry name" value="Periplasmic binding protein-like II"/>
    <property type="match status" value="1"/>
</dbReference>
<dbReference type="EMBL" id="UGEX01000001">
    <property type="protein sequence ID" value="STL77650.1"/>
    <property type="molecule type" value="Genomic_DNA"/>
</dbReference>
<evidence type="ECO:0000256" key="1">
    <source>
        <dbReference type="SAM" id="MobiDB-lite"/>
    </source>
</evidence>
<proteinExistence type="predicted"/>
<gene>
    <name evidence="2" type="primary">ugpB_2</name>
    <name evidence="2" type="ORF">NCTC10429_00894</name>
</gene>